<feature type="domain" description="Myb/SANT-like DNA-binding" evidence="4">
    <location>
        <begin position="8"/>
        <end position="74"/>
    </location>
</feature>
<sequence>MTDTGITVFLKAVQREKSELFASLSNTITAKTKEAAWMRIREELVAGCYPLGKKGWKDLRDQTWAYYKRATLKKYNKSKKLGDGSVRFSEIDELVLAILGRENPAVARKRRFDAVDNERETLEKIGLKLSNHQAYLNILEKEVQLFGRTITPYFPFKVPSEWSRSSRTYFVHSGSHDCRSSGSGA</sequence>
<reference evidence="6" key="1">
    <citation type="submission" date="2016-11" db="UniProtKB">
        <authorList>
            <consortium name="WormBaseParasite"/>
        </authorList>
    </citation>
    <scope>IDENTIFICATION</scope>
</reference>
<dbReference type="AlphaFoldDB" id="A0A1I7Z3M2"/>
<evidence type="ECO:0000313" key="5">
    <source>
        <dbReference type="Proteomes" id="UP000095287"/>
    </source>
</evidence>
<evidence type="ECO:0000259" key="4">
    <source>
        <dbReference type="Pfam" id="PF13873"/>
    </source>
</evidence>
<evidence type="ECO:0000256" key="2">
    <source>
        <dbReference type="ARBA" id="ARBA00016807"/>
    </source>
</evidence>
<proteinExistence type="predicted"/>
<dbReference type="WBParaSite" id="L893_g22516.t1">
    <property type="protein sequence ID" value="L893_g22516.t1"/>
    <property type="gene ID" value="L893_g22516"/>
</dbReference>
<comment type="subunit">
    <text evidence="1">Self-associates forming complexes of several hundred monomers.</text>
</comment>
<evidence type="ECO:0000256" key="3">
    <source>
        <dbReference type="ARBA" id="ARBA00025466"/>
    </source>
</evidence>
<comment type="function">
    <text evidence="3">Involved in transvection phenomena (= synapsis-dependent gene expression), where the synaptic pairing of chromosomes carrying genes with which zeste interacts influences the expression of these genes. Zeste binds to DNA and stimulates transcription from a nearby promoter.</text>
</comment>
<evidence type="ECO:0000256" key="1">
    <source>
        <dbReference type="ARBA" id="ARBA00011764"/>
    </source>
</evidence>
<protein>
    <recommendedName>
        <fullName evidence="2">Regulatory protein zeste</fullName>
    </recommendedName>
</protein>
<keyword evidence="5" id="KW-1185">Reference proteome</keyword>
<name>A0A1I7Z3M2_9BILA</name>
<dbReference type="Pfam" id="PF13873">
    <property type="entry name" value="Myb_DNA-bind_5"/>
    <property type="match status" value="1"/>
</dbReference>
<dbReference type="InterPro" id="IPR028002">
    <property type="entry name" value="Myb_DNA-bind_5"/>
</dbReference>
<organism evidence="5 6">
    <name type="scientific">Steinernema glaseri</name>
    <dbReference type="NCBI Taxonomy" id="37863"/>
    <lineage>
        <taxon>Eukaryota</taxon>
        <taxon>Metazoa</taxon>
        <taxon>Ecdysozoa</taxon>
        <taxon>Nematoda</taxon>
        <taxon>Chromadorea</taxon>
        <taxon>Rhabditida</taxon>
        <taxon>Tylenchina</taxon>
        <taxon>Panagrolaimomorpha</taxon>
        <taxon>Strongyloidoidea</taxon>
        <taxon>Steinernematidae</taxon>
        <taxon>Steinernema</taxon>
    </lineage>
</organism>
<accession>A0A1I7Z3M2</accession>
<evidence type="ECO:0000313" key="6">
    <source>
        <dbReference type="WBParaSite" id="L893_g22516.t1"/>
    </source>
</evidence>
<dbReference type="Proteomes" id="UP000095287">
    <property type="component" value="Unplaced"/>
</dbReference>